<sequence length="239" mass="24594">MSALAAAVPTVAPALRGTPLADLPALLLPAYGQTLLMVGIVMALVVALGTPLGVVVFNTGPGGLFPAPRAHTALSWVVNLGRSLPFLILMAAIIPVTRLLVGTTIGIPAAVVPMTVAGVPFFARLVENALRDVPVSVTEVARVSGGSPWQVVRRAQLHEAVPAIIGSATVNTIAMIEYSAIAGTIGAGGIGYVAVTYGYQRFDHSVMVATIVVLVATVAAVQFAGDRLARRATPHLRRA</sequence>
<evidence type="ECO:0000256" key="7">
    <source>
        <dbReference type="RuleBase" id="RU363032"/>
    </source>
</evidence>
<organism evidence="9 10">
    <name type="scientific">Kineococcus glutinatus</name>
    <dbReference type="NCBI Taxonomy" id="1070872"/>
    <lineage>
        <taxon>Bacteria</taxon>
        <taxon>Bacillati</taxon>
        <taxon>Actinomycetota</taxon>
        <taxon>Actinomycetes</taxon>
        <taxon>Kineosporiales</taxon>
        <taxon>Kineosporiaceae</taxon>
        <taxon>Kineococcus</taxon>
    </lineage>
</organism>
<evidence type="ECO:0000259" key="8">
    <source>
        <dbReference type="PROSITE" id="PS50928"/>
    </source>
</evidence>
<dbReference type="PANTHER" id="PTHR30450:SF1">
    <property type="entry name" value="D-METHIONINE TRANSPORT SYSTEM PERMEASE PROTEIN METI-RELATED"/>
    <property type="match status" value="1"/>
</dbReference>
<evidence type="ECO:0000256" key="4">
    <source>
        <dbReference type="ARBA" id="ARBA00022692"/>
    </source>
</evidence>
<proteinExistence type="inferred from homology"/>
<dbReference type="Gene3D" id="1.10.3720.10">
    <property type="entry name" value="MetI-like"/>
    <property type="match status" value="1"/>
</dbReference>
<reference evidence="10" key="1">
    <citation type="journal article" date="2019" name="Int. J. Syst. Evol. Microbiol.">
        <title>The Global Catalogue of Microorganisms (GCM) 10K type strain sequencing project: providing services to taxonomists for standard genome sequencing and annotation.</title>
        <authorList>
            <consortium name="The Broad Institute Genomics Platform"/>
            <consortium name="The Broad Institute Genome Sequencing Center for Infectious Disease"/>
            <person name="Wu L."/>
            <person name="Ma J."/>
        </authorList>
    </citation>
    <scope>NUCLEOTIDE SEQUENCE [LARGE SCALE GENOMIC DNA]</scope>
    <source>
        <strain evidence="10">JCM 18126</strain>
    </source>
</reference>
<dbReference type="RefSeq" id="WP_425560080.1">
    <property type="nucleotide sequence ID" value="NZ_BAABIL010000032.1"/>
</dbReference>
<evidence type="ECO:0000313" key="9">
    <source>
        <dbReference type="EMBL" id="GAA4963221.1"/>
    </source>
</evidence>
<dbReference type="PANTHER" id="PTHR30450">
    <property type="entry name" value="ABC TRANSPORTER PERMEASE"/>
    <property type="match status" value="1"/>
</dbReference>
<dbReference type="PROSITE" id="PS50928">
    <property type="entry name" value="ABC_TM1"/>
    <property type="match status" value="1"/>
</dbReference>
<accession>A0ABP9H7P1</accession>
<keyword evidence="10" id="KW-1185">Reference proteome</keyword>
<evidence type="ECO:0000256" key="3">
    <source>
        <dbReference type="ARBA" id="ARBA00022475"/>
    </source>
</evidence>
<dbReference type="SUPFAM" id="SSF161098">
    <property type="entry name" value="MetI-like"/>
    <property type="match status" value="1"/>
</dbReference>
<name>A0ABP9H7P1_9ACTN</name>
<keyword evidence="6 7" id="KW-0472">Membrane</keyword>
<protein>
    <submittedName>
        <fullName evidence="9">ABC transporter permease</fullName>
    </submittedName>
</protein>
<evidence type="ECO:0000256" key="5">
    <source>
        <dbReference type="ARBA" id="ARBA00022989"/>
    </source>
</evidence>
<feature type="transmembrane region" description="Helical" evidence="7">
    <location>
        <begin position="205"/>
        <end position="225"/>
    </location>
</feature>
<feature type="transmembrane region" description="Helical" evidence="7">
    <location>
        <begin position="178"/>
        <end position="199"/>
    </location>
</feature>
<keyword evidence="4 7" id="KW-0812">Transmembrane</keyword>
<comment type="similarity">
    <text evidence="7">Belongs to the binding-protein-dependent transport system permease family.</text>
</comment>
<dbReference type="InterPro" id="IPR035906">
    <property type="entry name" value="MetI-like_sf"/>
</dbReference>
<evidence type="ECO:0000256" key="1">
    <source>
        <dbReference type="ARBA" id="ARBA00004651"/>
    </source>
</evidence>
<dbReference type="EMBL" id="BAABIL010000032">
    <property type="protein sequence ID" value="GAA4963221.1"/>
    <property type="molecule type" value="Genomic_DNA"/>
</dbReference>
<dbReference type="InterPro" id="IPR000515">
    <property type="entry name" value="MetI-like"/>
</dbReference>
<dbReference type="Proteomes" id="UP001501195">
    <property type="component" value="Unassembled WGS sequence"/>
</dbReference>
<comment type="caution">
    <text evidence="9">The sequence shown here is derived from an EMBL/GenBank/DDBJ whole genome shotgun (WGS) entry which is preliminary data.</text>
</comment>
<evidence type="ECO:0000256" key="6">
    <source>
        <dbReference type="ARBA" id="ARBA00023136"/>
    </source>
</evidence>
<comment type="subcellular location">
    <subcellularLocation>
        <location evidence="1 7">Cell membrane</location>
        <topology evidence="1 7">Multi-pass membrane protein</topology>
    </subcellularLocation>
</comment>
<keyword evidence="5 7" id="KW-1133">Transmembrane helix</keyword>
<evidence type="ECO:0000256" key="2">
    <source>
        <dbReference type="ARBA" id="ARBA00022448"/>
    </source>
</evidence>
<keyword evidence="3" id="KW-1003">Cell membrane</keyword>
<evidence type="ECO:0000313" key="10">
    <source>
        <dbReference type="Proteomes" id="UP001501195"/>
    </source>
</evidence>
<dbReference type="InterPro" id="IPR051322">
    <property type="entry name" value="AA_ABC_Transporter_Permease"/>
</dbReference>
<feature type="transmembrane region" description="Helical" evidence="7">
    <location>
        <begin position="40"/>
        <end position="61"/>
    </location>
</feature>
<feature type="transmembrane region" description="Helical" evidence="7">
    <location>
        <begin position="100"/>
        <end position="123"/>
    </location>
</feature>
<gene>
    <name evidence="9" type="ORF">GCM10023225_03230</name>
</gene>
<dbReference type="Pfam" id="PF00528">
    <property type="entry name" value="BPD_transp_1"/>
    <property type="match status" value="1"/>
</dbReference>
<feature type="transmembrane region" description="Helical" evidence="7">
    <location>
        <begin position="73"/>
        <end position="94"/>
    </location>
</feature>
<keyword evidence="2 7" id="KW-0813">Transport</keyword>
<feature type="domain" description="ABC transmembrane type-1" evidence="8">
    <location>
        <begin position="31"/>
        <end position="224"/>
    </location>
</feature>
<dbReference type="CDD" id="cd06261">
    <property type="entry name" value="TM_PBP2"/>
    <property type="match status" value="1"/>
</dbReference>